<dbReference type="Proteomes" id="UP000648663">
    <property type="component" value="Unassembled WGS sequence"/>
</dbReference>
<evidence type="ECO:0000256" key="1">
    <source>
        <dbReference type="SAM" id="Coils"/>
    </source>
</evidence>
<reference evidence="4 5" key="3">
    <citation type="submission" date="2020-02" db="EMBL/GenBank/DDBJ databases">
        <title>Sequencing the genomes of 1000 actinobacteria strains.</title>
        <authorList>
            <person name="Klenk H.-P."/>
        </authorList>
    </citation>
    <scope>NUCLEOTIDE SEQUENCE [LARGE SCALE GENOMIC DNA]</scope>
    <source>
        <strain evidence="4 5">DSM 45201</strain>
    </source>
</reference>
<dbReference type="EMBL" id="BMMI01000007">
    <property type="protein sequence ID" value="GGL78539.1"/>
    <property type="molecule type" value="Genomic_DNA"/>
</dbReference>
<dbReference type="SUPFAM" id="SSF52540">
    <property type="entry name" value="P-loop containing nucleoside triphosphate hydrolases"/>
    <property type="match status" value="1"/>
</dbReference>
<feature type="coiled-coil region" evidence="1">
    <location>
        <begin position="798"/>
        <end position="844"/>
    </location>
</feature>
<accession>A0A846LLU5</accession>
<evidence type="ECO:0000313" key="5">
    <source>
        <dbReference type="Proteomes" id="UP000552836"/>
    </source>
</evidence>
<evidence type="ECO:0000313" key="6">
    <source>
        <dbReference type="Proteomes" id="UP000648663"/>
    </source>
</evidence>
<sequence length="909" mass="95218">MAPRQVVHSSLVGRDDDVRRVRALLTGHRLVTVVGPGGVGKTRVASAVAEEGGGLPVSLCELAAVADPAGVPAAVTEALGFGSLSGAALGLADAERLVLLDNAEHHLDAVADVAQALLTEVPGLRLLVTSQVPLGLPGERVTVLAPLPVPDGDDPVAALASPAVQLFAARAREAGADLVLDDPTAVCVAALCRRLDGLPLAIELAAARSRTLGPADMLRHLDARFQLLTSARGHRPDRQQSLESAIGWSHARLDPAVQRFFARLGTFRGPFSDEAAHAVAADDGDTLATSLTRLDALVTPSLLTTASRLGRTWYSLPESLRLFARDRLSEAGELELCEERAVRRHTADAEQIVRLSQRSWPGELFAALLSTQLNLQEGIRWCLGHDADADRAFSLFIPLWGVVHNARAETVLALGDQLLDRWDDPALPLWCEVVATTATAAIVTGDLARGRGLAERVLDSAGPGDSPRRLGEAMATRALHMVRRADGEWAAALSIVERGIDAAYGGGWVACAHELEIIRALATSRVRGRAAGLEVAREVQRGLTDADGPILGVFAVVTCAGLMDTSDPAGTVTLFSAALDQASSAGYPWGVGTAHRGLAAVALGQGDLAGAAAHLTRSLDVFVALGHDAEVATTLRWAAATLSTAGRASAAEVAQAAVPPGMSELPALEELLLEPLPAAVRPLSAAGLRAALAVARPGLADLAGATGGSGPAPAAGPPDERPRTGSRTPRPGPGTWSREGPLWVITFAGRTVRTPDAKGLADLAVLVGRPNVEVSAAELMGAAVESPDLGPMIDETAKAQYRRRVADLQDDVLEAEDLGDLGRAEQARLELDQLLAELASSTGLGGRTRRAGAVDERARSAVTWRIRDAIKRLAQVHPSLGDHLRTTVRTGRWCAYEPADEVHWEVLGR</sequence>
<dbReference type="Proteomes" id="UP000552836">
    <property type="component" value="Unassembled WGS sequence"/>
</dbReference>
<gene>
    <name evidence="4" type="ORF">FB380_003461</name>
    <name evidence="3" type="ORF">GCM10011589_38260</name>
</gene>
<organism evidence="4 5">
    <name type="scientific">Modestobacter marinus</name>
    <dbReference type="NCBI Taxonomy" id="477641"/>
    <lineage>
        <taxon>Bacteria</taxon>
        <taxon>Bacillati</taxon>
        <taxon>Actinomycetota</taxon>
        <taxon>Actinomycetes</taxon>
        <taxon>Geodermatophilales</taxon>
        <taxon>Geodermatophilaceae</taxon>
        <taxon>Modestobacter</taxon>
    </lineage>
</organism>
<dbReference type="Gene3D" id="1.25.40.10">
    <property type="entry name" value="Tetratricopeptide repeat domain"/>
    <property type="match status" value="1"/>
</dbReference>
<protein>
    <submittedName>
        <fullName evidence="4">Putative ATPase</fullName>
    </submittedName>
</protein>
<dbReference type="EMBL" id="JAAMPA010000002">
    <property type="protein sequence ID" value="NIH68973.1"/>
    <property type="molecule type" value="Genomic_DNA"/>
</dbReference>
<reference evidence="3" key="1">
    <citation type="journal article" date="2014" name="Int. J. Syst. Evol. Microbiol.">
        <title>Complete genome of a new Firmicutes species belonging to the dominant human colonic microbiota ('Ruminococcus bicirculans') reveals two chromosomes and a selective capacity to utilize plant glucans.</title>
        <authorList>
            <consortium name="NISC Comparative Sequencing Program"/>
            <person name="Wegmann U."/>
            <person name="Louis P."/>
            <person name="Goesmann A."/>
            <person name="Henrissat B."/>
            <person name="Duncan S.H."/>
            <person name="Flint H.J."/>
        </authorList>
    </citation>
    <scope>NUCLEOTIDE SEQUENCE</scope>
    <source>
        <strain evidence="3">CGMCC 4.5581</strain>
    </source>
</reference>
<dbReference type="AlphaFoldDB" id="A0A846LLU5"/>
<dbReference type="PANTHER" id="PTHR47691:SF3">
    <property type="entry name" value="HTH-TYPE TRANSCRIPTIONAL REGULATOR RV0890C-RELATED"/>
    <property type="match status" value="1"/>
</dbReference>
<dbReference type="InterPro" id="IPR011990">
    <property type="entry name" value="TPR-like_helical_dom_sf"/>
</dbReference>
<reference evidence="6" key="2">
    <citation type="journal article" date="2019" name="Int. J. Syst. Evol. Microbiol.">
        <title>The Global Catalogue of Microorganisms (GCM) 10K type strain sequencing project: providing services to taxonomists for standard genome sequencing and annotation.</title>
        <authorList>
            <consortium name="The Broad Institute Genomics Platform"/>
            <consortium name="The Broad Institute Genome Sequencing Center for Infectious Disease"/>
            <person name="Wu L."/>
            <person name="Ma J."/>
        </authorList>
    </citation>
    <scope>NUCLEOTIDE SEQUENCE [LARGE SCALE GENOMIC DNA]</scope>
    <source>
        <strain evidence="6">CGMCC 4.5581</strain>
    </source>
</reference>
<keyword evidence="6" id="KW-1185">Reference proteome</keyword>
<dbReference type="RefSeq" id="WP_166756579.1">
    <property type="nucleotide sequence ID" value="NZ_BAABJU010000003.1"/>
</dbReference>
<dbReference type="Gene3D" id="3.40.50.300">
    <property type="entry name" value="P-loop containing nucleotide triphosphate hydrolases"/>
    <property type="match status" value="1"/>
</dbReference>
<dbReference type="InterPro" id="IPR027417">
    <property type="entry name" value="P-loop_NTPase"/>
</dbReference>
<dbReference type="PANTHER" id="PTHR47691">
    <property type="entry name" value="REGULATOR-RELATED"/>
    <property type="match status" value="1"/>
</dbReference>
<reference evidence="3" key="4">
    <citation type="submission" date="2024-05" db="EMBL/GenBank/DDBJ databases">
        <authorList>
            <person name="Sun Q."/>
            <person name="Zhou Y."/>
        </authorList>
    </citation>
    <scope>NUCLEOTIDE SEQUENCE</scope>
    <source>
        <strain evidence="3">CGMCC 4.5581</strain>
    </source>
</reference>
<keyword evidence="1" id="KW-0175">Coiled coil</keyword>
<feature type="region of interest" description="Disordered" evidence="2">
    <location>
        <begin position="704"/>
        <end position="739"/>
    </location>
</feature>
<proteinExistence type="predicted"/>
<evidence type="ECO:0000313" key="4">
    <source>
        <dbReference type="EMBL" id="NIH68973.1"/>
    </source>
</evidence>
<name>A0A846LLU5_9ACTN</name>
<comment type="caution">
    <text evidence="4">The sequence shown here is derived from an EMBL/GenBank/DDBJ whole genome shotgun (WGS) entry which is preliminary data.</text>
</comment>
<evidence type="ECO:0000256" key="2">
    <source>
        <dbReference type="SAM" id="MobiDB-lite"/>
    </source>
</evidence>
<feature type="compositionally biased region" description="Low complexity" evidence="2">
    <location>
        <begin position="725"/>
        <end position="735"/>
    </location>
</feature>
<evidence type="ECO:0000313" key="3">
    <source>
        <dbReference type="EMBL" id="GGL78539.1"/>
    </source>
</evidence>